<sequence>MDSFPVYSITNGIVASNGKSNSYLKSDVSINEKLPKELIIRIFSYLDITTLCKCSQVCKFWYDCAFDGSNWKSINLFEFQRDVQPKVIEKIAQRSRGFLRELFLKGCRNVTDDAIKRFTQLCRLIEYLNLSGCQNLTNDTCEYLGQNCPQLITLLIESCSKIDNTGMESLSRCSNLAVLDVSWCGIGDRGLTAIARGCKNLQRFRAVGCRDITSRGVERLARRCHGLLLLNLNYCGQGITDEALVHLATGCTELRVLALSHCAITDIGLRAIAGTLSPTAAASILGPGESAGLQNGSALVLRVPSHASSNGHASRSAGEENEAGAAVASGDDADQDRSGRGSALRRQSSLTIPTPPSPPAPLAPVGCLHLTTLEIARCSAVTDIGLTAIARACNKLEKLDLEDCGLVTDITLAKLAVHCPHLNNLILSHCDQITDEGIARLAEGLCGPDQLQELAMDNCPLLTDTALEHLGSNCRRLQRLDLYDCQQITKQGIFNLESQYPHLQVHAYFAPGTPPTSALERRRRYCRCCRII</sequence>
<dbReference type="SMART" id="SM00368">
    <property type="entry name" value="LRR_RI"/>
    <property type="match status" value="3"/>
</dbReference>
<dbReference type="Gene3D" id="1.20.1280.50">
    <property type="match status" value="1"/>
</dbReference>
<dbReference type="OrthoDB" id="550575at2759"/>
<proteinExistence type="predicted"/>
<evidence type="ECO:0000313" key="3">
    <source>
        <dbReference type="EMBL" id="KAF7258223.1"/>
    </source>
</evidence>
<dbReference type="PANTHER" id="PTHR13318">
    <property type="entry name" value="PARTNER OF PAIRED, ISOFORM B-RELATED"/>
    <property type="match status" value="1"/>
</dbReference>
<dbReference type="Pfam" id="PF12937">
    <property type="entry name" value="F-box-like"/>
    <property type="match status" value="1"/>
</dbReference>
<dbReference type="InterPro" id="IPR006553">
    <property type="entry name" value="Leu-rich_rpt_Cys-con_subtyp"/>
</dbReference>
<dbReference type="SUPFAM" id="SSF52047">
    <property type="entry name" value="RNI-like"/>
    <property type="match status" value="2"/>
</dbReference>
<dbReference type="InterPro" id="IPR001810">
    <property type="entry name" value="F-box_dom"/>
</dbReference>
<dbReference type="InterPro" id="IPR057207">
    <property type="entry name" value="FBXL15_LRR"/>
</dbReference>
<dbReference type="SMART" id="SM00367">
    <property type="entry name" value="LRR_CC"/>
    <property type="match status" value="12"/>
</dbReference>
<dbReference type="InterPro" id="IPR032675">
    <property type="entry name" value="LRR_dom_sf"/>
</dbReference>
<dbReference type="GO" id="GO:0031146">
    <property type="term" value="P:SCF-dependent proteasomal ubiquitin-dependent protein catabolic process"/>
    <property type="evidence" value="ECO:0007669"/>
    <property type="project" value="TreeGrafter"/>
</dbReference>
<feature type="region of interest" description="Disordered" evidence="1">
    <location>
        <begin position="307"/>
        <end position="358"/>
    </location>
</feature>
<evidence type="ECO:0000256" key="1">
    <source>
        <dbReference type="SAM" id="MobiDB-lite"/>
    </source>
</evidence>
<dbReference type="AlphaFoldDB" id="A0A8S9YYN9"/>
<organism evidence="3 4">
    <name type="scientific">Paragonimus skrjabini miyazakii</name>
    <dbReference type="NCBI Taxonomy" id="59628"/>
    <lineage>
        <taxon>Eukaryota</taxon>
        <taxon>Metazoa</taxon>
        <taxon>Spiralia</taxon>
        <taxon>Lophotrochozoa</taxon>
        <taxon>Platyhelminthes</taxon>
        <taxon>Trematoda</taxon>
        <taxon>Digenea</taxon>
        <taxon>Plagiorchiida</taxon>
        <taxon>Troglotremata</taxon>
        <taxon>Troglotrematidae</taxon>
        <taxon>Paragonimus</taxon>
    </lineage>
</organism>
<feature type="domain" description="F-box" evidence="2">
    <location>
        <begin position="28"/>
        <end position="74"/>
    </location>
</feature>
<dbReference type="Pfam" id="PF25372">
    <property type="entry name" value="DUF7885"/>
    <property type="match status" value="2"/>
</dbReference>
<dbReference type="Gene3D" id="3.80.10.10">
    <property type="entry name" value="Ribonuclease Inhibitor"/>
    <property type="match status" value="4"/>
</dbReference>
<dbReference type="PROSITE" id="PS50181">
    <property type="entry name" value="FBOX"/>
    <property type="match status" value="1"/>
</dbReference>
<keyword evidence="4" id="KW-1185">Reference proteome</keyword>
<dbReference type="SMART" id="SM00256">
    <property type="entry name" value="FBOX"/>
    <property type="match status" value="1"/>
</dbReference>
<protein>
    <recommendedName>
        <fullName evidence="2">F-box domain-containing protein</fullName>
    </recommendedName>
</protein>
<evidence type="ECO:0000313" key="4">
    <source>
        <dbReference type="Proteomes" id="UP000822476"/>
    </source>
</evidence>
<dbReference type="Proteomes" id="UP000822476">
    <property type="component" value="Unassembled WGS sequence"/>
</dbReference>
<dbReference type="EMBL" id="JTDE01001867">
    <property type="protein sequence ID" value="KAF7258223.1"/>
    <property type="molecule type" value="Genomic_DNA"/>
</dbReference>
<dbReference type="FunFam" id="3.80.10.10:FF:000060">
    <property type="entry name" value="F-box/LRR-repeat protein 20 isoform 2"/>
    <property type="match status" value="1"/>
</dbReference>
<evidence type="ECO:0000259" key="2">
    <source>
        <dbReference type="PROSITE" id="PS50181"/>
    </source>
</evidence>
<name>A0A8S9YYN9_9TREM</name>
<dbReference type="GO" id="GO:0019005">
    <property type="term" value="C:SCF ubiquitin ligase complex"/>
    <property type="evidence" value="ECO:0007669"/>
    <property type="project" value="TreeGrafter"/>
</dbReference>
<comment type="caution">
    <text evidence="3">The sequence shown here is derived from an EMBL/GenBank/DDBJ whole genome shotgun (WGS) entry which is preliminary data.</text>
</comment>
<accession>A0A8S9YYN9</accession>
<gene>
    <name evidence="3" type="ORF">EG68_04269</name>
</gene>
<reference evidence="3" key="1">
    <citation type="submission" date="2019-07" db="EMBL/GenBank/DDBJ databases">
        <title>Annotation for the trematode Paragonimus miyazaki's.</title>
        <authorList>
            <person name="Choi Y.-J."/>
        </authorList>
    </citation>
    <scope>NUCLEOTIDE SEQUENCE</scope>
    <source>
        <strain evidence="3">Japan</strain>
    </source>
</reference>